<evidence type="ECO:0000313" key="2">
    <source>
        <dbReference type="EMBL" id="RYN18706.1"/>
    </source>
</evidence>
<accession>A0A4Q4M019</accession>
<dbReference type="AlphaFoldDB" id="A0A4Q4M019"/>
<dbReference type="EMBL" id="PDXA01000153">
    <property type="protein sequence ID" value="RYN18706.1"/>
    <property type="molecule type" value="Genomic_DNA"/>
</dbReference>
<feature type="region of interest" description="Disordered" evidence="1">
    <location>
        <begin position="320"/>
        <end position="345"/>
    </location>
</feature>
<comment type="caution">
    <text evidence="2">The sequence shown here is derived from an EMBL/GenBank/DDBJ whole genome shotgun (WGS) entry which is preliminary data.</text>
</comment>
<feature type="compositionally biased region" description="Acidic residues" evidence="1">
    <location>
        <begin position="330"/>
        <end position="345"/>
    </location>
</feature>
<evidence type="ECO:0000313" key="3">
    <source>
        <dbReference type="Proteomes" id="UP000292402"/>
    </source>
</evidence>
<feature type="region of interest" description="Disordered" evidence="1">
    <location>
        <begin position="1"/>
        <end position="28"/>
    </location>
</feature>
<gene>
    <name evidence="2" type="ORF">AA0114_g13005</name>
</gene>
<protein>
    <submittedName>
        <fullName evidence="2">Uncharacterized protein</fullName>
    </submittedName>
</protein>
<evidence type="ECO:0000256" key="1">
    <source>
        <dbReference type="SAM" id="MobiDB-lite"/>
    </source>
</evidence>
<name>A0A4Q4M019_9PLEO</name>
<dbReference type="Proteomes" id="UP000292402">
    <property type="component" value="Unassembled WGS sequence"/>
</dbReference>
<reference evidence="3" key="1">
    <citation type="journal article" date="2019" name="bioRxiv">
        <title>Genomics, evolutionary history and diagnostics of the Alternaria alternata species group including apple and Asian pear pathotypes.</title>
        <authorList>
            <person name="Armitage A.D."/>
            <person name="Cockerton H.M."/>
            <person name="Sreenivasaprasad S."/>
            <person name="Woodhall J.W."/>
            <person name="Lane C.R."/>
            <person name="Harrison R.J."/>
            <person name="Clarkson J.P."/>
        </authorList>
    </citation>
    <scope>NUCLEOTIDE SEQUENCE [LARGE SCALE GENOMIC DNA]</scope>
    <source>
        <strain evidence="3">FERA 1082</strain>
    </source>
</reference>
<sequence length="345" mass="40446">MTEIKKELFGDVDDSGIEPEGLMPPSQAPEGFELEEWQELTENWESEEQEIRYILSLRGQGDGPKKGRPTNFKQPYKGNLSTTHRAIAQRNRAATQDDEAKALVAARNADRGARHNLKKKLNKDKGYNILDERDQKKIMEQRWEKVAEKRFENHSSAEWLEAQLQVAHTKWENAYHEADLRRHQSKVEAALEADDPKEDKMPRVHQRIHGRYGVLDVIQRKAYFEGQEQLKNNSFDSKKQKERYQEWVDGLKPEELAIYMDKDWEQLELPPIELESDHLIMDDGKPYIPAADDDDCEEELDEDTDIEEYFASFPNEYETHEEWVKKAKEEDDEKTDFEGFSDSDE</sequence>
<feature type="compositionally biased region" description="Basic and acidic residues" evidence="1">
    <location>
        <begin position="320"/>
        <end position="329"/>
    </location>
</feature>
<proteinExistence type="predicted"/>
<organism evidence="2 3">
    <name type="scientific">Alternaria tenuissima</name>
    <dbReference type="NCBI Taxonomy" id="119927"/>
    <lineage>
        <taxon>Eukaryota</taxon>
        <taxon>Fungi</taxon>
        <taxon>Dikarya</taxon>
        <taxon>Ascomycota</taxon>
        <taxon>Pezizomycotina</taxon>
        <taxon>Dothideomycetes</taxon>
        <taxon>Pleosporomycetidae</taxon>
        <taxon>Pleosporales</taxon>
        <taxon>Pleosporineae</taxon>
        <taxon>Pleosporaceae</taxon>
        <taxon>Alternaria</taxon>
        <taxon>Alternaria sect. Alternaria</taxon>
        <taxon>Alternaria alternata complex</taxon>
    </lineage>
</organism>
<feature type="region of interest" description="Disordered" evidence="1">
    <location>
        <begin position="58"/>
        <end position="81"/>
    </location>
</feature>